<reference evidence="3 4" key="1">
    <citation type="journal article" date="2019" name="Nat. Ecol. Evol.">
        <title>Megaphylogeny resolves global patterns of mushroom evolution.</title>
        <authorList>
            <person name="Varga T."/>
            <person name="Krizsan K."/>
            <person name="Foldi C."/>
            <person name="Dima B."/>
            <person name="Sanchez-Garcia M."/>
            <person name="Sanchez-Ramirez S."/>
            <person name="Szollosi G.J."/>
            <person name="Szarkandi J.G."/>
            <person name="Papp V."/>
            <person name="Albert L."/>
            <person name="Andreopoulos W."/>
            <person name="Angelini C."/>
            <person name="Antonin V."/>
            <person name="Barry K.W."/>
            <person name="Bougher N.L."/>
            <person name="Buchanan P."/>
            <person name="Buyck B."/>
            <person name="Bense V."/>
            <person name="Catcheside P."/>
            <person name="Chovatia M."/>
            <person name="Cooper J."/>
            <person name="Damon W."/>
            <person name="Desjardin D."/>
            <person name="Finy P."/>
            <person name="Geml J."/>
            <person name="Haridas S."/>
            <person name="Hughes K."/>
            <person name="Justo A."/>
            <person name="Karasinski D."/>
            <person name="Kautmanova I."/>
            <person name="Kiss B."/>
            <person name="Kocsube S."/>
            <person name="Kotiranta H."/>
            <person name="LaButti K.M."/>
            <person name="Lechner B.E."/>
            <person name="Liimatainen K."/>
            <person name="Lipzen A."/>
            <person name="Lukacs Z."/>
            <person name="Mihaltcheva S."/>
            <person name="Morgado L.N."/>
            <person name="Niskanen T."/>
            <person name="Noordeloos M.E."/>
            <person name="Ohm R.A."/>
            <person name="Ortiz-Santana B."/>
            <person name="Ovrebo C."/>
            <person name="Racz N."/>
            <person name="Riley R."/>
            <person name="Savchenko A."/>
            <person name="Shiryaev A."/>
            <person name="Soop K."/>
            <person name="Spirin V."/>
            <person name="Szebenyi C."/>
            <person name="Tomsovsky M."/>
            <person name="Tulloss R.E."/>
            <person name="Uehling J."/>
            <person name="Grigoriev I.V."/>
            <person name="Vagvolgyi C."/>
            <person name="Papp T."/>
            <person name="Martin F.M."/>
            <person name="Miettinen O."/>
            <person name="Hibbett D.S."/>
            <person name="Nagy L.G."/>
        </authorList>
    </citation>
    <scope>NUCLEOTIDE SEQUENCE [LARGE SCALE GENOMIC DNA]</scope>
    <source>
        <strain evidence="3 4">OMC1185</strain>
    </source>
</reference>
<dbReference type="OrthoDB" id="429813at2759"/>
<organism evidence="3 4">
    <name type="scientific">Heliocybe sulcata</name>
    <dbReference type="NCBI Taxonomy" id="5364"/>
    <lineage>
        <taxon>Eukaryota</taxon>
        <taxon>Fungi</taxon>
        <taxon>Dikarya</taxon>
        <taxon>Basidiomycota</taxon>
        <taxon>Agaricomycotina</taxon>
        <taxon>Agaricomycetes</taxon>
        <taxon>Gloeophyllales</taxon>
        <taxon>Gloeophyllaceae</taxon>
        <taxon>Heliocybe</taxon>
    </lineage>
</organism>
<evidence type="ECO:0000313" key="3">
    <source>
        <dbReference type="EMBL" id="TFK57163.1"/>
    </source>
</evidence>
<dbReference type="SUPFAM" id="SSF56801">
    <property type="entry name" value="Acetyl-CoA synthetase-like"/>
    <property type="match status" value="1"/>
</dbReference>
<dbReference type="InterPro" id="IPR042099">
    <property type="entry name" value="ANL_N_sf"/>
</dbReference>
<dbReference type="AlphaFoldDB" id="A0A5C3NIF4"/>
<dbReference type="InterPro" id="IPR000873">
    <property type="entry name" value="AMP-dep_synth/lig_dom"/>
</dbReference>
<comment type="similarity">
    <text evidence="1">Belongs to the ATP-dependent AMP-binding enzyme family.</text>
</comment>
<dbReference type="Pfam" id="PF00501">
    <property type="entry name" value="AMP-binding"/>
    <property type="match status" value="1"/>
</dbReference>
<keyword evidence="4" id="KW-1185">Reference proteome</keyword>
<dbReference type="Gene3D" id="3.40.50.12780">
    <property type="entry name" value="N-terminal domain of ligase-like"/>
    <property type="match status" value="1"/>
</dbReference>
<dbReference type="Proteomes" id="UP000305948">
    <property type="component" value="Unassembled WGS sequence"/>
</dbReference>
<dbReference type="Pfam" id="PF23562">
    <property type="entry name" value="AMP-binding_C_3"/>
    <property type="match status" value="1"/>
</dbReference>
<evidence type="ECO:0000256" key="1">
    <source>
        <dbReference type="ARBA" id="ARBA00006432"/>
    </source>
</evidence>
<gene>
    <name evidence="3" type="ORF">OE88DRAFT_102902</name>
</gene>
<name>A0A5C3NIF4_9AGAM</name>
<proteinExistence type="inferred from homology"/>
<dbReference type="PANTHER" id="PTHR43201">
    <property type="entry name" value="ACYL-COA SYNTHETASE"/>
    <property type="match status" value="1"/>
</dbReference>
<dbReference type="GO" id="GO:0031956">
    <property type="term" value="F:medium-chain fatty acid-CoA ligase activity"/>
    <property type="evidence" value="ECO:0007669"/>
    <property type="project" value="TreeGrafter"/>
</dbReference>
<dbReference type="PANTHER" id="PTHR43201:SF8">
    <property type="entry name" value="ACYL-COA SYNTHETASE FAMILY MEMBER 3"/>
    <property type="match status" value="1"/>
</dbReference>
<sequence length="538" mass="59322">MPAYRSHLSLLETAASHYASSPVFRIPLIDSTGAVSQWTSITYLQFLRDVERFARYWSRTLRSNGIPSKSVVGLWLGGMTYTDVLHIYGLARAGYVPQLFSLRLPNPDVVFELLQKGHAKALIYDAAFAPTLTDNSIPTFAAAADGQIPASSDPLPALLQPSSGTELAFIFHTSGSTSGSPKLVPCNYTWLNTIIDKACQVSQPANPGRQDVSTWMGSMCHIAQTFMLLGSIQHGSCTIQPTKIGFSSEELADMVRRCDLNRLHQFASFLGIHLRNSRLNPKLVALLQSMDQVVYSGLPLPRDEEEWAAKSGLQIRNLFGNTECGAMLLSVGGTGPYRQSLRPLEGVSYGFFPIASKSQNEAGHQSVNTNLVELVILSDSGDCPDVSLRHADGHFHTGDLFLEVQPGCYVSRGRDDDWIKSENSLRCDTKAIEDNVRTMCGDLISECIVVGNGRPSPALFVEPASADMDHTKLKKEILRKTRQFHARRYLHERITSPSFIIIVSPKTLPRTATKGNIRRKAVEEQFKPHLDKLYAATA</sequence>
<evidence type="ECO:0000313" key="4">
    <source>
        <dbReference type="Proteomes" id="UP000305948"/>
    </source>
</evidence>
<dbReference type="EMBL" id="ML213503">
    <property type="protein sequence ID" value="TFK57163.1"/>
    <property type="molecule type" value="Genomic_DNA"/>
</dbReference>
<feature type="domain" description="AMP-dependent synthetase/ligase" evidence="2">
    <location>
        <begin position="35"/>
        <end position="330"/>
    </location>
</feature>
<accession>A0A5C3NIF4</accession>
<evidence type="ECO:0000259" key="2">
    <source>
        <dbReference type="Pfam" id="PF00501"/>
    </source>
</evidence>
<dbReference type="STRING" id="5364.A0A5C3NIF4"/>
<dbReference type="GO" id="GO:0006631">
    <property type="term" value="P:fatty acid metabolic process"/>
    <property type="evidence" value="ECO:0007669"/>
    <property type="project" value="TreeGrafter"/>
</dbReference>
<protein>
    <submittedName>
        <fullName evidence="3">Acetyl-CoA synthetase-like protein</fullName>
    </submittedName>
</protein>